<dbReference type="Proteomes" id="UP000887540">
    <property type="component" value="Unplaced"/>
</dbReference>
<feature type="transmembrane region" description="Helical" evidence="5">
    <location>
        <begin position="54"/>
        <end position="77"/>
    </location>
</feature>
<reference evidence="8" key="1">
    <citation type="submission" date="2022-11" db="UniProtKB">
        <authorList>
            <consortium name="WormBaseParasite"/>
        </authorList>
    </citation>
    <scope>IDENTIFICATION</scope>
</reference>
<proteinExistence type="predicted"/>
<dbReference type="PANTHER" id="PTHR23360">
    <property type="entry name" value="G-PROTEIN COUPLED RECEPTORS FAMILY 1 PROFILE DOMAIN-CONTAINING PROTEIN-RELATED"/>
    <property type="match status" value="1"/>
</dbReference>
<keyword evidence="3 5" id="KW-1133">Transmembrane helix</keyword>
<dbReference type="InterPro" id="IPR019424">
    <property type="entry name" value="7TM_GPCR_Srsx"/>
</dbReference>
<dbReference type="GO" id="GO:0016020">
    <property type="term" value="C:membrane"/>
    <property type="evidence" value="ECO:0007669"/>
    <property type="project" value="UniProtKB-SubCell"/>
</dbReference>
<evidence type="ECO:0000256" key="4">
    <source>
        <dbReference type="ARBA" id="ARBA00023136"/>
    </source>
</evidence>
<dbReference type="AlphaFoldDB" id="A0A914CEW2"/>
<dbReference type="SMART" id="SM01381">
    <property type="entry name" value="7TM_GPCR_Srsx"/>
    <property type="match status" value="1"/>
</dbReference>
<dbReference type="PANTHER" id="PTHR23360:SF5">
    <property type="entry name" value="G-PROTEIN COUPLED RECEPTORS FAMILY 1 PROFILE DOMAIN-CONTAINING PROTEIN"/>
    <property type="match status" value="1"/>
</dbReference>
<evidence type="ECO:0000256" key="5">
    <source>
        <dbReference type="SAM" id="Phobius"/>
    </source>
</evidence>
<dbReference type="SUPFAM" id="SSF81321">
    <property type="entry name" value="Family A G protein-coupled receptor-like"/>
    <property type="match status" value="1"/>
</dbReference>
<feature type="transmembrane region" description="Helical" evidence="5">
    <location>
        <begin position="20"/>
        <end position="42"/>
    </location>
</feature>
<keyword evidence="7" id="KW-1185">Reference proteome</keyword>
<dbReference type="GO" id="GO:0004930">
    <property type="term" value="F:G protein-coupled receptor activity"/>
    <property type="evidence" value="ECO:0007669"/>
    <property type="project" value="InterPro"/>
</dbReference>
<feature type="transmembrane region" description="Helical" evidence="5">
    <location>
        <begin position="97"/>
        <end position="119"/>
    </location>
</feature>
<dbReference type="CDD" id="cd00637">
    <property type="entry name" value="7tm_classA_rhodopsin-like"/>
    <property type="match status" value="1"/>
</dbReference>
<evidence type="ECO:0000313" key="7">
    <source>
        <dbReference type="Proteomes" id="UP000887540"/>
    </source>
</evidence>
<dbReference type="WBParaSite" id="ACRNAN_scaffold10146.g14788.t1">
    <property type="protein sequence ID" value="ACRNAN_scaffold10146.g14788.t1"/>
    <property type="gene ID" value="ACRNAN_scaffold10146.g14788"/>
</dbReference>
<feature type="domain" description="G-protein coupled receptors family 1 profile" evidence="6">
    <location>
        <begin position="33"/>
        <end position="121"/>
    </location>
</feature>
<evidence type="ECO:0000313" key="8">
    <source>
        <dbReference type="WBParaSite" id="ACRNAN_scaffold10146.g14788.t1"/>
    </source>
</evidence>
<evidence type="ECO:0000256" key="2">
    <source>
        <dbReference type="ARBA" id="ARBA00022692"/>
    </source>
</evidence>
<dbReference type="PROSITE" id="PS50262">
    <property type="entry name" value="G_PROTEIN_RECEP_F1_2"/>
    <property type="match status" value="1"/>
</dbReference>
<protein>
    <submittedName>
        <fullName evidence="8">G-protein coupled receptors family 1 profile domain-containing protein</fullName>
    </submittedName>
</protein>
<evidence type="ECO:0000256" key="1">
    <source>
        <dbReference type="ARBA" id="ARBA00004370"/>
    </source>
</evidence>
<feature type="transmembrane region" description="Helical" evidence="5">
    <location>
        <begin position="131"/>
        <end position="151"/>
    </location>
</feature>
<organism evidence="7 8">
    <name type="scientific">Acrobeloides nanus</name>
    <dbReference type="NCBI Taxonomy" id="290746"/>
    <lineage>
        <taxon>Eukaryota</taxon>
        <taxon>Metazoa</taxon>
        <taxon>Ecdysozoa</taxon>
        <taxon>Nematoda</taxon>
        <taxon>Chromadorea</taxon>
        <taxon>Rhabditida</taxon>
        <taxon>Tylenchina</taxon>
        <taxon>Cephalobomorpha</taxon>
        <taxon>Cephaloboidea</taxon>
        <taxon>Cephalobidae</taxon>
        <taxon>Acrobeloides</taxon>
    </lineage>
</organism>
<dbReference type="InterPro" id="IPR017452">
    <property type="entry name" value="GPCR_Rhodpsn_7TM"/>
</dbReference>
<dbReference type="Gene3D" id="1.20.1070.10">
    <property type="entry name" value="Rhodopsin 7-helix transmembrane proteins"/>
    <property type="match status" value="1"/>
</dbReference>
<evidence type="ECO:0000256" key="3">
    <source>
        <dbReference type="ARBA" id="ARBA00022989"/>
    </source>
</evidence>
<keyword evidence="2 5" id="KW-0812">Transmembrane</keyword>
<keyword evidence="4 5" id="KW-0472">Membrane</keyword>
<dbReference type="Pfam" id="PF10320">
    <property type="entry name" value="7TM_GPCR_Srsx"/>
    <property type="match status" value="1"/>
</dbReference>
<comment type="subcellular location">
    <subcellularLocation>
        <location evidence="1">Membrane</location>
    </subcellularLocation>
</comment>
<sequence length="162" mass="18181">MNSTSNVQENGIMYEVFPAAFILMVENVIGMFGNVSIVWATLRNSKLQTTCNWLIAINALADGGTQLAQYVLTYYLFTGINYVELKTCWHLQFIPYMFFSSTLIVTILVGIDRLITILFPLLEVSGTYNKILYLVGMSTIPMCYSAIWGAISYGHMMLVADT</sequence>
<evidence type="ECO:0000259" key="6">
    <source>
        <dbReference type="PROSITE" id="PS50262"/>
    </source>
</evidence>
<dbReference type="InterPro" id="IPR000276">
    <property type="entry name" value="GPCR_Rhodpsn"/>
</dbReference>
<accession>A0A914CEW2</accession>
<name>A0A914CEW2_9BILA</name>
<dbReference type="InterPro" id="IPR047130">
    <property type="entry name" value="7TM_GPCR_Srsx_nematod"/>
</dbReference>